<keyword evidence="1" id="KW-0112">Calmodulin-binding</keyword>
<organism evidence="4 5">
    <name type="scientific">Perilla frutescens var. hirtella</name>
    <name type="common">Perilla citriodora</name>
    <name type="synonym">Perilla setoyensis</name>
    <dbReference type="NCBI Taxonomy" id="608512"/>
    <lineage>
        <taxon>Eukaryota</taxon>
        <taxon>Viridiplantae</taxon>
        <taxon>Streptophyta</taxon>
        <taxon>Embryophyta</taxon>
        <taxon>Tracheophyta</taxon>
        <taxon>Spermatophyta</taxon>
        <taxon>Magnoliopsida</taxon>
        <taxon>eudicotyledons</taxon>
        <taxon>Gunneridae</taxon>
        <taxon>Pentapetalae</taxon>
        <taxon>asterids</taxon>
        <taxon>lamiids</taxon>
        <taxon>Lamiales</taxon>
        <taxon>Lamiaceae</taxon>
        <taxon>Nepetoideae</taxon>
        <taxon>Elsholtzieae</taxon>
        <taxon>Perilla</taxon>
    </lineage>
</organism>
<dbReference type="InterPro" id="IPR027417">
    <property type="entry name" value="P-loop_NTPase"/>
</dbReference>
<dbReference type="SUPFAM" id="SSF52540">
    <property type="entry name" value="P-loop containing nucleoside triphosphate hydrolases"/>
    <property type="match status" value="1"/>
</dbReference>
<dbReference type="Proteomes" id="UP001190926">
    <property type="component" value="Unassembled WGS sequence"/>
</dbReference>
<evidence type="ECO:0000256" key="3">
    <source>
        <dbReference type="SAM" id="MobiDB-lite"/>
    </source>
</evidence>
<protein>
    <submittedName>
        <fullName evidence="4">Uncharacterized protein</fullName>
    </submittedName>
</protein>
<evidence type="ECO:0000313" key="4">
    <source>
        <dbReference type="EMBL" id="KAH6829028.1"/>
    </source>
</evidence>
<dbReference type="InterPro" id="IPR000048">
    <property type="entry name" value="IQ_motif_EF-hand-BS"/>
</dbReference>
<sequence>MVTTSSMATRSSLELMLDKLQQLEEQPKGNPPALPARPVSRARARLPRPRPLLQLDLDGRNNSQENGPSFGFQRRRTKKEEIAASAEIQESGNWKEMAEKGICKIQKWYRGHQVRGCYKELRRGVIALQSFIRGQNARRGYQHTSTSLRAIIIIQKQTRKYLQHQASLTHSQSGVRGSLDRRRSNQFKHEFGLMEDSKDQTRIPYGSLVDLQKRVVRTDARLRGKKEENIALKRKLFEMEKKWQQYEGRMKSMEKEWQDQLRYIQECLAAGKKNPANQIRFPNGTTVDITIHSDYNECEEGEVGEERVCLKLRPNEELRKLKLRFKAWKKEYKNKIRHAQSTFKKIGNTETATNTNQKNWWGRLSH</sequence>
<dbReference type="Pfam" id="PF00612">
    <property type="entry name" value="IQ"/>
    <property type="match status" value="3"/>
</dbReference>
<dbReference type="EMBL" id="SDAM02000113">
    <property type="protein sequence ID" value="KAH6829028.1"/>
    <property type="molecule type" value="Genomic_DNA"/>
</dbReference>
<reference evidence="4 5" key="1">
    <citation type="journal article" date="2021" name="Nat. Commun.">
        <title>Incipient diploidization of the medicinal plant Perilla within 10,000 years.</title>
        <authorList>
            <person name="Zhang Y."/>
            <person name="Shen Q."/>
            <person name="Leng L."/>
            <person name="Zhang D."/>
            <person name="Chen S."/>
            <person name="Shi Y."/>
            <person name="Ning Z."/>
            <person name="Chen S."/>
        </authorList>
    </citation>
    <scope>NUCLEOTIDE SEQUENCE [LARGE SCALE GENOMIC DNA]</scope>
    <source>
        <strain evidence="5">cv. PC099</strain>
    </source>
</reference>
<gene>
    <name evidence="4" type="ORF">C2S53_013176</name>
</gene>
<keyword evidence="2" id="KW-0175">Coiled coil</keyword>
<accession>A0AAD4P6S8</accession>
<dbReference type="AlphaFoldDB" id="A0AAD4P6S8"/>
<dbReference type="PROSITE" id="PS50096">
    <property type="entry name" value="IQ"/>
    <property type="match status" value="2"/>
</dbReference>
<proteinExistence type="predicted"/>
<keyword evidence="5" id="KW-1185">Reference proteome</keyword>
<evidence type="ECO:0000256" key="1">
    <source>
        <dbReference type="ARBA" id="ARBA00022860"/>
    </source>
</evidence>
<dbReference type="Gene3D" id="1.20.5.190">
    <property type="match status" value="1"/>
</dbReference>
<feature type="coiled-coil region" evidence="2">
    <location>
        <begin position="222"/>
        <end position="256"/>
    </location>
</feature>
<feature type="region of interest" description="Disordered" evidence="3">
    <location>
        <begin position="22"/>
        <end position="78"/>
    </location>
</feature>
<dbReference type="GO" id="GO:0005516">
    <property type="term" value="F:calmodulin binding"/>
    <property type="evidence" value="ECO:0007669"/>
    <property type="project" value="UniProtKB-KW"/>
</dbReference>
<name>A0AAD4P6S8_PERFH</name>
<evidence type="ECO:0000256" key="2">
    <source>
        <dbReference type="SAM" id="Coils"/>
    </source>
</evidence>
<comment type="caution">
    <text evidence="4">The sequence shown here is derived from an EMBL/GenBank/DDBJ whole genome shotgun (WGS) entry which is preliminary data.</text>
</comment>
<dbReference type="SMART" id="SM00015">
    <property type="entry name" value="IQ"/>
    <property type="match status" value="3"/>
</dbReference>
<evidence type="ECO:0000313" key="5">
    <source>
        <dbReference type="Proteomes" id="UP001190926"/>
    </source>
</evidence>